<dbReference type="EMBL" id="SGPM01000067">
    <property type="protein sequence ID" value="THH30798.1"/>
    <property type="molecule type" value="Genomic_DNA"/>
</dbReference>
<evidence type="ECO:0000256" key="2">
    <source>
        <dbReference type="SAM" id="SignalP"/>
    </source>
</evidence>
<comment type="caution">
    <text evidence="3">The sequence shown here is derived from an EMBL/GenBank/DDBJ whole genome shotgun (WGS) entry which is preliminary data.</text>
</comment>
<feature type="compositionally biased region" description="Low complexity" evidence="1">
    <location>
        <begin position="195"/>
        <end position="212"/>
    </location>
</feature>
<protein>
    <recommendedName>
        <fullName evidence="5">Carbohydrate-binding module family 19 domain-containing protein</fullName>
    </recommendedName>
</protein>
<name>A0A4S4MZ57_9APHY</name>
<keyword evidence="4" id="KW-1185">Reference proteome</keyword>
<sequence>MVHFKLSIGSFFAISALASSYVQAAPIRSALQKRIQQTIVDSTVQWVQACTAAGGGLQCNPISVTAFTTLLIAAGPCDQQNSADAMIDLAKTLNNDANMIKFAQLFAQQPRNSPNSQAVPYCQQAPRNAELNGAFQCQFQGDNEQTFVGGAAVGSPGTIPFGLTSPVSPAGSCPAHTSGPIADGTQLTDITSDPGAVGSTANSGSGSSSGAISVASTPVSSSGALSTGGFQLQNGQAAQALNAKFAGLSASSSCNDGDEACVNGSFAQCVGGTFVLTSCGATLQCAALPLVLSAGTSITCTTQADALTRIANTGATGGLTGN</sequence>
<keyword evidence="2" id="KW-0732">Signal</keyword>
<dbReference type="Proteomes" id="UP000308730">
    <property type="component" value="Unassembled WGS sequence"/>
</dbReference>
<dbReference type="OrthoDB" id="2362516at2759"/>
<evidence type="ECO:0000256" key="1">
    <source>
        <dbReference type="SAM" id="MobiDB-lite"/>
    </source>
</evidence>
<feature type="region of interest" description="Disordered" evidence="1">
    <location>
        <begin position="170"/>
        <end position="212"/>
    </location>
</feature>
<reference evidence="3 4" key="1">
    <citation type="submission" date="2019-02" db="EMBL/GenBank/DDBJ databases">
        <title>Genome sequencing of the rare red list fungi Antrodiella citrinella (Flaviporus citrinellus).</title>
        <authorList>
            <person name="Buettner E."/>
            <person name="Kellner H."/>
        </authorList>
    </citation>
    <scope>NUCLEOTIDE SEQUENCE [LARGE SCALE GENOMIC DNA]</scope>
    <source>
        <strain evidence="3 4">DSM 108506</strain>
    </source>
</reference>
<organism evidence="3 4">
    <name type="scientific">Antrodiella citrinella</name>
    <dbReference type="NCBI Taxonomy" id="2447956"/>
    <lineage>
        <taxon>Eukaryota</taxon>
        <taxon>Fungi</taxon>
        <taxon>Dikarya</taxon>
        <taxon>Basidiomycota</taxon>
        <taxon>Agaricomycotina</taxon>
        <taxon>Agaricomycetes</taxon>
        <taxon>Polyporales</taxon>
        <taxon>Steccherinaceae</taxon>
        <taxon>Antrodiella</taxon>
    </lineage>
</organism>
<evidence type="ECO:0008006" key="5">
    <source>
        <dbReference type="Google" id="ProtNLM"/>
    </source>
</evidence>
<accession>A0A4S4MZ57</accession>
<dbReference type="AlphaFoldDB" id="A0A4S4MZ57"/>
<evidence type="ECO:0000313" key="4">
    <source>
        <dbReference type="Proteomes" id="UP000308730"/>
    </source>
</evidence>
<feature type="signal peptide" evidence="2">
    <location>
        <begin position="1"/>
        <end position="24"/>
    </location>
</feature>
<feature type="chain" id="PRO_5020212791" description="Carbohydrate-binding module family 19 domain-containing protein" evidence="2">
    <location>
        <begin position="25"/>
        <end position="322"/>
    </location>
</feature>
<gene>
    <name evidence="3" type="ORF">EUX98_g3386</name>
</gene>
<evidence type="ECO:0000313" key="3">
    <source>
        <dbReference type="EMBL" id="THH30798.1"/>
    </source>
</evidence>
<proteinExistence type="predicted"/>